<dbReference type="EMBL" id="DUZY01000007">
    <property type="protein sequence ID" value="DAD45805.1"/>
    <property type="molecule type" value="Genomic_DNA"/>
</dbReference>
<organism evidence="1 11">
    <name type="scientific">Nelumbo nucifera</name>
    <name type="common">Sacred lotus</name>
    <dbReference type="NCBI Taxonomy" id="4432"/>
    <lineage>
        <taxon>Eukaryota</taxon>
        <taxon>Viridiplantae</taxon>
        <taxon>Streptophyta</taxon>
        <taxon>Embryophyta</taxon>
        <taxon>Tracheophyta</taxon>
        <taxon>Spermatophyta</taxon>
        <taxon>Magnoliopsida</taxon>
        <taxon>Proteales</taxon>
        <taxon>Nelumbonaceae</taxon>
        <taxon>Nelumbo</taxon>
    </lineage>
</organism>
<dbReference type="EMBL" id="DUZY01000007">
    <property type="protein sequence ID" value="DAD45802.1"/>
    <property type="molecule type" value="Genomic_DNA"/>
</dbReference>
<dbReference type="EMBL" id="DUZY01000304">
    <property type="protein sequence ID" value="DAD49644.1"/>
    <property type="molecule type" value="Genomic_DNA"/>
</dbReference>
<protein>
    <submittedName>
        <fullName evidence="1">Uncharacterized protein</fullName>
    </submittedName>
</protein>
<name>A0A822Y9N3_NELNU</name>
<evidence type="ECO:0000313" key="8">
    <source>
        <dbReference type="EMBL" id="DAD47223.1"/>
    </source>
</evidence>
<comment type="caution">
    <text evidence="1">The sequence shown here is derived from an EMBL/GenBank/DDBJ whole genome shotgun (WGS) entry which is preliminary data.</text>
</comment>
<sequence length="33" mass="3822">MNTSGIEHNISLCLFWRSQEFTSYLNLPKTSFG</sequence>
<evidence type="ECO:0000313" key="2">
    <source>
        <dbReference type="EMBL" id="DAD32838.1"/>
    </source>
</evidence>
<dbReference type="EMBL" id="DUZY01000305">
    <property type="protein sequence ID" value="DAD49645.1"/>
    <property type="molecule type" value="Genomic_DNA"/>
</dbReference>
<gene>
    <name evidence="9" type="ORF">HUJ06_000085</name>
    <name evidence="5" type="ORF">HUJ06_004032</name>
    <name evidence="6" type="ORF">HUJ06_004033</name>
    <name evidence="7" type="ORF">HUJ06_004035</name>
    <name evidence="3" type="ORF">HUJ06_007843</name>
    <name evidence="4" type="ORF">HUJ06_007845</name>
    <name evidence="2" type="ORF">HUJ06_011689</name>
    <name evidence="8" type="ORF">HUJ06_017160</name>
    <name evidence="10" type="ORF">HUJ06_019167</name>
    <name evidence="1" type="ORF">HUJ06_030728</name>
</gene>
<evidence type="ECO:0000313" key="11">
    <source>
        <dbReference type="Proteomes" id="UP000607653"/>
    </source>
</evidence>
<keyword evidence="11" id="KW-1185">Reference proteome</keyword>
<evidence type="ECO:0000313" key="3">
    <source>
        <dbReference type="EMBL" id="DAD37202.1"/>
    </source>
</evidence>
<evidence type="ECO:0000313" key="1">
    <source>
        <dbReference type="EMBL" id="DAD29260.1"/>
    </source>
</evidence>
<evidence type="ECO:0000313" key="9">
    <source>
        <dbReference type="EMBL" id="DAD49644.1"/>
    </source>
</evidence>
<accession>A0A822Y9N3</accession>
<dbReference type="EMBL" id="DUZY01000002">
    <property type="protein sequence ID" value="DAD29260.1"/>
    <property type="molecule type" value="Genomic_DNA"/>
</dbReference>
<evidence type="ECO:0000313" key="4">
    <source>
        <dbReference type="EMBL" id="DAD37204.1"/>
    </source>
</evidence>
<dbReference type="EMBL" id="DUZY01000007">
    <property type="protein sequence ID" value="DAD45803.1"/>
    <property type="molecule type" value="Genomic_DNA"/>
</dbReference>
<proteinExistence type="predicted"/>
<reference evidence="1 11" key="1">
    <citation type="journal article" date="2020" name="Mol. Biol. Evol.">
        <title>Distinct Expression and Methylation Patterns for Genes with Different Fates following a Single Whole-Genome Duplication in Flowering Plants.</title>
        <authorList>
            <person name="Shi T."/>
            <person name="Rahmani R.S."/>
            <person name="Gugger P.F."/>
            <person name="Wang M."/>
            <person name="Li H."/>
            <person name="Zhang Y."/>
            <person name="Li Z."/>
            <person name="Wang Q."/>
            <person name="Van de Peer Y."/>
            <person name="Marchal K."/>
            <person name="Chen J."/>
        </authorList>
    </citation>
    <scope>NUCLEOTIDE SEQUENCE [LARGE SCALE GENOMIC DNA]</scope>
    <source>
        <tissue evidence="1">Leaf</tissue>
    </source>
</reference>
<dbReference type="EMBL" id="DUZY01000004">
    <property type="protein sequence ID" value="DAD37204.1"/>
    <property type="molecule type" value="Genomic_DNA"/>
</dbReference>
<evidence type="ECO:0000313" key="5">
    <source>
        <dbReference type="EMBL" id="DAD45802.1"/>
    </source>
</evidence>
<evidence type="ECO:0000313" key="6">
    <source>
        <dbReference type="EMBL" id="DAD45803.1"/>
    </source>
</evidence>
<dbReference type="AlphaFoldDB" id="A0A822Y9N3"/>
<dbReference type="EMBL" id="DUZY01000008">
    <property type="protein sequence ID" value="DAD47223.1"/>
    <property type="molecule type" value="Genomic_DNA"/>
</dbReference>
<dbReference type="EMBL" id="DUZY01000003">
    <property type="protein sequence ID" value="DAD32838.1"/>
    <property type="molecule type" value="Genomic_DNA"/>
</dbReference>
<dbReference type="EMBL" id="DUZY01000004">
    <property type="protein sequence ID" value="DAD37202.1"/>
    <property type="molecule type" value="Genomic_DNA"/>
</dbReference>
<dbReference type="Proteomes" id="UP000607653">
    <property type="component" value="Unassembled WGS sequence"/>
</dbReference>
<evidence type="ECO:0000313" key="7">
    <source>
        <dbReference type="EMBL" id="DAD45805.1"/>
    </source>
</evidence>
<evidence type="ECO:0000313" key="10">
    <source>
        <dbReference type="EMBL" id="DAD49645.1"/>
    </source>
</evidence>